<gene>
    <name evidence="1" type="ORF">GALL_50260</name>
</gene>
<comment type="caution">
    <text evidence="1">The sequence shown here is derived from an EMBL/GenBank/DDBJ whole genome shotgun (WGS) entry which is preliminary data.</text>
</comment>
<accession>A0A1J5SZ78</accession>
<evidence type="ECO:0008006" key="2">
    <source>
        <dbReference type="Google" id="ProtNLM"/>
    </source>
</evidence>
<sequence length="117" mass="12764">MLPGAAEFVVYGKTVDGQVFQQPQWAEQLCSKLGAADADGQSPYAAHVRPVLIDGVPALVVRLSLQLVDEPAFEKIKHFVAEHHLQVRAGRGSRDAEAMEAYLAAGQERRSPQNNGW</sequence>
<dbReference type="EMBL" id="MLJW01000013">
    <property type="protein sequence ID" value="OIR13890.1"/>
    <property type="molecule type" value="Genomic_DNA"/>
</dbReference>
<dbReference type="AlphaFoldDB" id="A0A1J5SZ78"/>
<name>A0A1J5SZ78_9ZZZZ</name>
<protein>
    <recommendedName>
        <fullName evidence="2">DUF3579 domain-containing protein</fullName>
    </recommendedName>
</protein>
<proteinExistence type="predicted"/>
<dbReference type="Pfam" id="PF12112">
    <property type="entry name" value="DUF3579"/>
    <property type="match status" value="1"/>
</dbReference>
<organism evidence="1">
    <name type="scientific">mine drainage metagenome</name>
    <dbReference type="NCBI Taxonomy" id="410659"/>
    <lineage>
        <taxon>unclassified sequences</taxon>
        <taxon>metagenomes</taxon>
        <taxon>ecological metagenomes</taxon>
    </lineage>
</organism>
<reference evidence="1" key="1">
    <citation type="submission" date="2016-10" db="EMBL/GenBank/DDBJ databases">
        <title>Sequence of Gallionella enrichment culture.</title>
        <authorList>
            <person name="Poehlein A."/>
            <person name="Muehling M."/>
            <person name="Daniel R."/>
        </authorList>
    </citation>
    <scope>NUCLEOTIDE SEQUENCE</scope>
</reference>
<dbReference type="Gene3D" id="3.30.70.2340">
    <property type="entry name" value="Uncharacterised protein PF12112 family, DUF3579"/>
    <property type="match status" value="1"/>
</dbReference>
<evidence type="ECO:0000313" key="1">
    <source>
        <dbReference type="EMBL" id="OIR13890.1"/>
    </source>
</evidence>
<dbReference type="InterPro" id="IPR021969">
    <property type="entry name" value="DUF3579"/>
</dbReference>